<dbReference type="Proteomes" id="UP001139095">
    <property type="component" value="Unassembled WGS sequence"/>
</dbReference>
<evidence type="ECO:0000256" key="1">
    <source>
        <dbReference type="ARBA" id="ARBA00023015"/>
    </source>
</evidence>
<gene>
    <name evidence="5" type="ORF">LG368_05205</name>
</gene>
<dbReference type="EMBL" id="JAJATW010000006">
    <property type="protein sequence ID" value="MCB5161297.1"/>
    <property type="molecule type" value="Genomic_DNA"/>
</dbReference>
<proteinExistence type="predicted"/>
<evidence type="ECO:0000313" key="5">
    <source>
        <dbReference type="EMBL" id="MCB5161297.1"/>
    </source>
</evidence>
<dbReference type="Gene3D" id="1.10.260.40">
    <property type="entry name" value="lambda repressor-like DNA-binding domains"/>
    <property type="match status" value="1"/>
</dbReference>
<dbReference type="Gene3D" id="2.10.109.10">
    <property type="entry name" value="Umud Fragment, subunit A"/>
    <property type="match status" value="1"/>
</dbReference>
<dbReference type="Pfam" id="PF00717">
    <property type="entry name" value="Peptidase_S24"/>
    <property type="match status" value="1"/>
</dbReference>
<dbReference type="Pfam" id="PF01381">
    <property type="entry name" value="HTH_3"/>
    <property type="match status" value="1"/>
</dbReference>
<evidence type="ECO:0000256" key="3">
    <source>
        <dbReference type="ARBA" id="ARBA00023163"/>
    </source>
</evidence>
<comment type="caution">
    <text evidence="5">The sequence shown here is derived from an EMBL/GenBank/DDBJ whole genome shotgun (WGS) entry which is preliminary data.</text>
</comment>
<dbReference type="RefSeq" id="WP_226753678.1">
    <property type="nucleotide sequence ID" value="NZ_JAJATW010000006.1"/>
</dbReference>
<organism evidence="5 6">
    <name type="scientific">Marinomonas algarum</name>
    <dbReference type="NCBI Taxonomy" id="2883105"/>
    <lineage>
        <taxon>Bacteria</taxon>
        <taxon>Pseudomonadati</taxon>
        <taxon>Pseudomonadota</taxon>
        <taxon>Gammaproteobacteria</taxon>
        <taxon>Oceanospirillales</taxon>
        <taxon>Oceanospirillaceae</taxon>
        <taxon>Marinomonas</taxon>
    </lineage>
</organism>
<evidence type="ECO:0000259" key="4">
    <source>
        <dbReference type="PROSITE" id="PS50943"/>
    </source>
</evidence>
<dbReference type="SMART" id="SM00530">
    <property type="entry name" value="HTH_XRE"/>
    <property type="match status" value="1"/>
</dbReference>
<keyword evidence="2" id="KW-0238">DNA-binding</keyword>
<dbReference type="SUPFAM" id="SSF47413">
    <property type="entry name" value="lambda repressor-like DNA-binding domains"/>
    <property type="match status" value="1"/>
</dbReference>
<dbReference type="PANTHER" id="PTHR40661:SF3">
    <property type="entry name" value="FELS-1 PROPHAGE TRANSCRIPTIONAL REGULATOR"/>
    <property type="match status" value="1"/>
</dbReference>
<dbReference type="CDD" id="cd06529">
    <property type="entry name" value="S24_LexA-like"/>
    <property type="match status" value="1"/>
</dbReference>
<reference evidence="5" key="1">
    <citation type="submission" date="2021-10" db="EMBL/GenBank/DDBJ databases">
        <title>Marinomonas pontica sp. nov., isolated from the Black Sea.</title>
        <authorList>
            <person name="Zhao L.-H."/>
            <person name="Xue J.-H."/>
        </authorList>
    </citation>
    <scope>NUCLEOTIDE SEQUENCE</scope>
    <source>
        <strain evidence="5">E8</strain>
    </source>
</reference>
<dbReference type="InterPro" id="IPR010982">
    <property type="entry name" value="Lambda_DNA-bd_dom_sf"/>
</dbReference>
<dbReference type="InterPro" id="IPR036286">
    <property type="entry name" value="LexA/Signal_pep-like_sf"/>
</dbReference>
<feature type="domain" description="HTH cro/C1-type" evidence="4">
    <location>
        <begin position="8"/>
        <end position="60"/>
    </location>
</feature>
<dbReference type="CDD" id="cd00093">
    <property type="entry name" value="HTH_XRE"/>
    <property type="match status" value="1"/>
</dbReference>
<dbReference type="InterPro" id="IPR001387">
    <property type="entry name" value="Cro/C1-type_HTH"/>
</dbReference>
<dbReference type="AlphaFoldDB" id="A0A9X1ILV0"/>
<keyword evidence="1" id="KW-0805">Transcription regulation</keyword>
<sequence length="217" mass="24784">MSMAERCKQRRTHLKLTQAELASRVGITQQSLQKIEEGATKNPRKLLDLAKHLECSPEWLAHGTTQGTRERFLHYVEAIPTKEDVKLYQCPILNYDIIAPWPKTLTLYPHKTQWIATAEPVSEDAFWLPVENDSMRAQSGISISEGDFILVEPHQRAKNGDLVVAKLPDHQHAVFKKLIFDVDNVYLHSLNSEYTQIKVSDTYQIIGVVKLAQRKLS</sequence>
<dbReference type="PANTHER" id="PTHR40661">
    <property type="match status" value="1"/>
</dbReference>
<protein>
    <submittedName>
        <fullName evidence="5">Helix-turn-helix domain-containing protein</fullName>
    </submittedName>
</protein>
<dbReference type="SUPFAM" id="SSF51306">
    <property type="entry name" value="LexA/Signal peptidase"/>
    <property type="match status" value="1"/>
</dbReference>
<keyword evidence="3" id="KW-0804">Transcription</keyword>
<dbReference type="InterPro" id="IPR015927">
    <property type="entry name" value="Peptidase_S24_S26A/B/C"/>
</dbReference>
<name>A0A9X1ILV0_9GAMM</name>
<evidence type="ECO:0000256" key="2">
    <source>
        <dbReference type="ARBA" id="ARBA00023125"/>
    </source>
</evidence>
<evidence type="ECO:0000313" key="6">
    <source>
        <dbReference type="Proteomes" id="UP001139095"/>
    </source>
</evidence>
<dbReference type="PROSITE" id="PS50943">
    <property type="entry name" value="HTH_CROC1"/>
    <property type="match status" value="1"/>
</dbReference>
<keyword evidence="6" id="KW-1185">Reference proteome</keyword>
<accession>A0A9X1ILV0</accession>
<dbReference type="GO" id="GO:0003677">
    <property type="term" value="F:DNA binding"/>
    <property type="evidence" value="ECO:0007669"/>
    <property type="project" value="UniProtKB-KW"/>
</dbReference>
<dbReference type="InterPro" id="IPR039418">
    <property type="entry name" value="LexA-like"/>
</dbReference>